<feature type="domain" description="DUF6594" evidence="2">
    <location>
        <begin position="1029"/>
        <end position="1141"/>
    </location>
</feature>
<feature type="compositionally biased region" description="Polar residues" evidence="1">
    <location>
        <begin position="378"/>
        <end position="392"/>
    </location>
</feature>
<feature type="region of interest" description="Disordered" evidence="1">
    <location>
        <begin position="621"/>
        <end position="648"/>
    </location>
</feature>
<feature type="compositionally biased region" description="Low complexity" evidence="1">
    <location>
        <begin position="1287"/>
        <end position="1297"/>
    </location>
</feature>
<feature type="region of interest" description="Disordered" evidence="1">
    <location>
        <begin position="701"/>
        <end position="868"/>
    </location>
</feature>
<name>A0A3N4LWM2_9PEZI</name>
<dbReference type="PANTHER" id="PTHR34502">
    <property type="entry name" value="DUF6594 DOMAIN-CONTAINING PROTEIN-RELATED"/>
    <property type="match status" value="1"/>
</dbReference>
<feature type="compositionally biased region" description="Low complexity" evidence="1">
    <location>
        <begin position="356"/>
        <end position="369"/>
    </location>
</feature>
<feature type="compositionally biased region" description="Low complexity" evidence="1">
    <location>
        <begin position="1158"/>
        <end position="1171"/>
    </location>
</feature>
<feature type="compositionally biased region" description="Low complexity" evidence="1">
    <location>
        <begin position="1260"/>
        <end position="1277"/>
    </location>
</feature>
<sequence length="1376" mass="152555">MLKFITGRTYKPPTVETVLDYSGDEMPTAARRKRSKEREQAHRERRKAEKDAEIRSAVSTRSSKSSHSSREDDAMREERRREKRERRNRDRDCASSVSTSSASRVSRRAGSMVVKLSDVEPMNTPPQPAAAAIPTAHVTPGRKRSPTMPTSLPTMRSLASEERDRSQTPRPVRKQRSNPTIKVSAKTENPFVEPVPVNTTPLLPLPKPAHVAVAPLTAPVAPARTASPGFGRQFPPLPNGITTPQHTPDSKPATPVAEGEHAKHSEALTGALVRRPNRPHIRTGSEVRFASPATDGTRTPRSGWKPQQHRHHSEGYEQGYFPPQPYYRQDNNGRHKGELPPPPDYLYRQQRPQSAGGYYHQQGYYPQTYPLTPAFHDQASSPHSPPESTKSQPLPEREREAFTRSSSAKPIPHSHPPIQPSQNDYYGYYQYQFFTPPSQVPPLTQHVPRYPPPPPTAADTEFLGLVAKRERKRRHSVHYPSSSQYDPHQVQYHHHSRVMTPVEGISPTSRPFHDFPPPGSSLKRLIPSRLALSSGSSGDSSSHRLPPPPEFTSNGSRNVFRYMDEKETRVGGLEFDNETTVTSMVAVSTEYPTRERRPEMPRFVRRRAPEEVEKVAVARSMKEEQTGEKMERGESVASGGSVASGVPLPPLANVVVEIESEKFGVERPKLLPPAEFCEEAPVFEEEDDEVEGQVLEEVEEVTEKSLPIVEEVEVTAEAPTSDTLEAGDEEELEQEEEFERSEEEEEEEEDMQEDEDDEEDEEEEDCDTVLGLDSEGHEEMAGTEVDVEGVSVMNGRLESVEECHDEEEEEEEEEEGSDLEEEENEEAEHDHDEDDLHEPHMEEHQQKTSSTHSDSDLGVSVDHDDEEHDQTAEGFLANLDNSSAPASSILSTQSSATTVTTLDSMFPSTTQSSASSAPTAISTMTSTDYSSGSSSASYAPQYMPAAFAYAPSPPASTVTSTEYSCSTANSSATTQYPLRNSHMMGMSMGIPHTPPRTQPGTRNTSPLLYKRTPLFPQQNGMSPVTLTEPQAFPRFTSLNLRLLRHLESELVELERTLEDFEARMVNEDRPQIHPENVDYNMNEASPHGSVRSRVNSGSSVSSSSMPGEMEAKRAEIMDALAWKLGQYNQTLVNYQTMVDTFGPALDPCFSTARHTSRDSGVASSRGSSGVRLSDRDVASEQPMSDYGGDCYESIPGGWGTQEQDQENELPPEAKAETQPAAEVQEKKDPETTVEDAYMPHAQDIDIVLTGKRPTWHSRTRNNYSRSVSSSSSSSTCCSSCCPSPTTLAESLPSHSSPTPSPASPERAETTLAEILAPPFLLLVVLYSLEWVSSWGKILGLVMVFGVGKAWRRGVEEGEKRSEKGRGRSGVRWRSVA</sequence>
<proteinExistence type="predicted"/>
<dbReference type="EMBL" id="ML121537">
    <property type="protein sequence ID" value="RPB25582.1"/>
    <property type="molecule type" value="Genomic_DNA"/>
</dbReference>
<feature type="compositionally biased region" description="Acidic residues" evidence="1">
    <location>
        <begin position="725"/>
        <end position="767"/>
    </location>
</feature>
<feature type="compositionally biased region" description="Basic and acidic residues" evidence="1">
    <location>
        <begin position="837"/>
        <end position="846"/>
    </location>
</feature>
<dbReference type="Pfam" id="PF20237">
    <property type="entry name" value="DUF6594"/>
    <property type="match status" value="1"/>
</dbReference>
<reference evidence="3 4" key="1">
    <citation type="journal article" date="2018" name="Nat. Ecol. Evol.">
        <title>Pezizomycetes genomes reveal the molecular basis of ectomycorrhizal truffle lifestyle.</title>
        <authorList>
            <person name="Murat C."/>
            <person name="Payen T."/>
            <person name="Noel B."/>
            <person name="Kuo A."/>
            <person name="Morin E."/>
            <person name="Chen J."/>
            <person name="Kohler A."/>
            <person name="Krizsan K."/>
            <person name="Balestrini R."/>
            <person name="Da Silva C."/>
            <person name="Montanini B."/>
            <person name="Hainaut M."/>
            <person name="Levati E."/>
            <person name="Barry K.W."/>
            <person name="Belfiori B."/>
            <person name="Cichocki N."/>
            <person name="Clum A."/>
            <person name="Dockter R.B."/>
            <person name="Fauchery L."/>
            <person name="Guy J."/>
            <person name="Iotti M."/>
            <person name="Le Tacon F."/>
            <person name="Lindquist E.A."/>
            <person name="Lipzen A."/>
            <person name="Malagnac F."/>
            <person name="Mello A."/>
            <person name="Molinier V."/>
            <person name="Miyauchi S."/>
            <person name="Poulain J."/>
            <person name="Riccioni C."/>
            <person name="Rubini A."/>
            <person name="Sitrit Y."/>
            <person name="Splivallo R."/>
            <person name="Traeger S."/>
            <person name="Wang M."/>
            <person name="Zifcakova L."/>
            <person name="Wipf D."/>
            <person name="Zambonelli A."/>
            <person name="Paolocci F."/>
            <person name="Nowrousian M."/>
            <person name="Ottonello S."/>
            <person name="Baldrian P."/>
            <person name="Spatafora J.W."/>
            <person name="Henrissat B."/>
            <person name="Nagy L.G."/>
            <person name="Aury J.M."/>
            <person name="Wincker P."/>
            <person name="Grigoriev I.V."/>
            <person name="Bonfante P."/>
            <person name="Martin F.M."/>
        </authorList>
    </citation>
    <scope>NUCLEOTIDE SEQUENCE [LARGE SCALE GENOMIC DNA]</scope>
    <source>
        <strain evidence="3 4">ATCC MYA-4762</strain>
    </source>
</reference>
<feature type="region of interest" description="Disordered" evidence="1">
    <location>
        <begin position="1085"/>
        <end position="1107"/>
    </location>
</feature>
<feature type="compositionally biased region" description="Basic and acidic residues" evidence="1">
    <location>
        <begin position="36"/>
        <end position="54"/>
    </location>
</feature>
<evidence type="ECO:0000313" key="4">
    <source>
        <dbReference type="Proteomes" id="UP000267821"/>
    </source>
</evidence>
<feature type="compositionally biased region" description="Low complexity" evidence="1">
    <location>
        <begin position="55"/>
        <end position="66"/>
    </location>
</feature>
<evidence type="ECO:0000259" key="2">
    <source>
        <dbReference type="Pfam" id="PF20237"/>
    </source>
</evidence>
<feature type="compositionally biased region" description="Low complexity" evidence="1">
    <location>
        <begin position="1088"/>
        <end position="1104"/>
    </location>
</feature>
<feature type="compositionally biased region" description="Basic and acidic residues" evidence="1">
    <location>
        <begin position="621"/>
        <end position="634"/>
    </location>
</feature>
<dbReference type="Proteomes" id="UP000267821">
    <property type="component" value="Unassembled WGS sequence"/>
</dbReference>
<feature type="compositionally biased region" description="Basic and acidic residues" evidence="1">
    <location>
        <begin position="1354"/>
        <end position="1365"/>
    </location>
</feature>
<feature type="compositionally biased region" description="Low complexity" evidence="1">
    <location>
        <begin position="129"/>
        <end position="139"/>
    </location>
</feature>
<feature type="region of interest" description="Disordered" evidence="1">
    <location>
        <begin position="236"/>
        <end position="422"/>
    </location>
</feature>
<organism evidence="3 4">
    <name type="scientific">Terfezia boudieri ATCC MYA-4762</name>
    <dbReference type="NCBI Taxonomy" id="1051890"/>
    <lineage>
        <taxon>Eukaryota</taxon>
        <taxon>Fungi</taxon>
        <taxon>Dikarya</taxon>
        <taxon>Ascomycota</taxon>
        <taxon>Pezizomycotina</taxon>
        <taxon>Pezizomycetes</taxon>
        <taxon>Pezizales</taxon>
        <taxon>Pezizaceae</taxon>
        <taxon>Terfezia</taxon>
    </lineage>
</organism>
<feature type="region of interest" description="Disordered" evidence="1">
    <location>
        <begin position="1"/>
        <end position="194"/>
    </location>
</feature>
<feature type="region of interest" description="Disordered" evidence="1">
    <location>
        <begin position="1153"/>
        <end position="1240"/>
    </location>
</feature>
<feature type="region of interest" description="Disordered" evidence="1">
    <location>
        <begin position="1354"/>
        <end position="1376"/>
    </location>
</feature>
<keyword evidence="4" id="KW-1185">Reference proteome</keyword>
<accession>A0A3N4LWM2</accession>
<feature type="compositionally biased region" description="Low complexity" evidence="1">
    <location>
        <begin position="635"/>
        <end position="646"/>
    </location>
</feature>
<feature type="compositionally biased region" description="Low complexity" evidence="1">
    <location>
        <begin position="94"/>
        <end position="114"/>
    </location>
</feature>
<feature type="compositionally biased region" description="Acidic residues" evidence="1">
    <location>
        <begin position="803"/>
        <end position="836"/>
    </location>
</feature>
<dbReference type="InterPro" id="IPR046529">
    <property type="entry name" value="DUF6594"/>
</dbReference>
<feature type="region of interest" description="Disordered" evidence="1">
    <location>
        <begin position="1287"/>
        <end position="1306"/>
    </location>
</feature>
<dbReference type="STRING" id="1051890.A0A3N4LWM2"/>
<evidence type="ECO:0000256" key="1">
    <source>
        <dbReference type="SAM" id="MobiDB-lite"/>
    </source>
</evidence>
<feature type="region of interest" description="Disordered" evidence="1">
    <location>
        <begin position="1255"/>
        <end position="1277"/>
    </location>
</feature>
<feature type="region of interest" description="Disordered" evidence="1">
    <location>
        <begin position="470"/>
        <end position="558"/>
    </location>
</feature>
<protein>
    <recommendedName>
        <fullName evidence="2">DUF6594 domain-containing protein</fullName>
    </recommendedName>
</protein>
<gene>
    <name evidence="3" type="ORF">L211DRAFT_847935</name>
</gene>
<dbReference type="InParanoid" id="A0A3N4LWM2"/>
<dbReference type="OrthoDB" id="5416037at2759"/>
<dbReference type="PANTHER" id="PTHR34502:SF5">
    <property type="entry name" value="DUF6594 DOMAIN-CONTAINING PROTEIN"/>
    <property type="match status" value="1"/>
</dbReference>
<feature type="compositionally biased region" description="Basic and acidic residues" evidence="1">
    <location>
        <begin position="68"/>
        <end position="93"/>
    </location>
</feature>
<evidence type="ECO:0000313" key="3">
    <source>
        <dbReference type="EMBL" id="RPB25582.1"/>
    </source>
</evidence>